<evidence type="ECO:0000313" key="7">
    <source>
        <dbReference type="Proteomes" id="UP000185736"/>
    </source>
</evidence>
<evidence type="ECO:0000256" key="3">
    <source>
        <dbReference type="ARBA" id="ARBA00022676"/>
    </source>
</evidence>
<protein>
    <submittedName>
        <fullName evidence="6">Glycosyl transferase family 2</fullName>
    </submittedName>
</protein>
<keyword evidence="3" id="KW-0328">Glycosyltransferase</keyword>
<comment type="caution">
    <text evidence="6">The sequence shown here is derived from an EMBL/GenBank/DDBJ whole genome shotgun (WGS) entry which is preliminary data.</text>
</comment>
<keyword evidence="4 6" id="KW-0808">Transferase</keyword>
<dbReference type="InterPro" id="IPR001173">
    <property type="entry name" value="Glyco_trans_2-like"/>
</dbReference>
<dbReference type="Proteomes" id="UP000185736">
    <property type="component" value="Unassembled WGS sequence"/>
</dbReference>
<dbReference type="AlphaFoldDB" id="A0A1Q8HZE5"/>
<sequence length="350" mass="36771">MNRLTIAIPTFRRPQDLKRAVSGVLEQAGALVDGMSTEAGDPEDDAAGVTDVDRAAGGGVCDVEVLVIDNDAQGTGREAALAAAADAGVPVRSSRDDPEEPGAVGLRYVVEQRPGVAAVRNRALDETGGRDLLVFIDDDEEPEPGWLAALVGLRASTGCQAVAGPVIPVYEVEPEAWVRLGEFFVRRTWPTGTVRPVAASNCLLLDLGFVRRVGLRFDEAFGATGGEDTLFTRRLSAAGGVIRWCDEARVRDHVPASRLVRPWILRRQRSHAATSVRVELALAGGGAQPVIRARAAAGGLVRIVVGGLRTAGGTVIGSPRHAAKGARLLARGRGILAASVGGGVHREYDH</sequence>
<evidence type="ECO:0000259" key="5">
    <source>
        <dbReference type="Pfam" id="PF00535"/>
    </source>
</evidence>
<dbReference type="PANTHER" id="PTHR43179:SF12">
    <property type="entry name" value="GALACTOFURANOSYLTRANSFERASE GLFT2"/>
    <property type="match status" value="1"/>
</dbReference>
<dbReference type="RefSeq" id="WP_075249855.1">
    <property type="nucleotide sequence ID" value="NZ_MSGO01000039.1"/>
</dbReference>
<feature type="domain" description="Glycosyltransferase 2-like" evidence="5">
    <location>
        <begin position="105"/>
        <end position="180"/>
    </location>
</feature>
<evidence type="ECO:0000256" key="2">
    <source>
        <dbReference type="ARBA" id="ARBA00006739"/>
    </source>
</evidence>
<accession>A0A1Q8HZE5</accession>
<reference evidence="6 7" key="1">
    <citation type="submission" date="2016-12" db="EMBL/GenBank/DDBJ databases">
        <title>Genomic comparison of strains in the 'Actinomyces naeslundii' group.</title>
        <authorList>
            <person name="Mughal S.R."/>
            <person name="Do T."/>
            <person name="Gilbert S.C."/>
            <person name="Witherden E.A."/>
            <person name="Didelot X."/>
            <person name="Beighton D."/>
        </authorList>
    </citation>
    <scope>NUCLEOTIDE SEQUENCE [LARGE SCALE GENOMIC DNA]</scope>
    <source>
        <strain evidence="6 7">S64C</strain>
    </source>
</reference>
<dbReference type="CDD" id="cd00761">
    <property type="entry name" value="Glyco_tranf_GTA_type"/>
    <property type="match status" value="1"/>
</dbReference>
<dbReference type="Gene3D" id="3.90.550.10">
    <property type="entry name" value="Spore Coat Polysaccharide Biosynthesis Protein SpsA, Chain A"/>
    <property type="match status" value="1"/>
</dbReference>
<comment type="pathway">
    <text evidence="1">Cell wall biogenesis; cell wall polysaccharide biosynthesis.</text>
</comment>
<proteinExistence type="inferred from homology"/>
<dbReference type="InterPro" id="IPR029044">
    <property type="entry name" value="Nucleotide-diphossugar_trans"/>
</dbReference>
<evidence type="ECO:0000256" key="1">
    <source>
        <dbReference type="ARBA" id="ARBA00004776"/>
    </source>
</evidence>
<dbReference type="GO" id="GO:0016757">
    <property type="term" value="F:glycosyltransferase activity"/>
    <property type="evidence" value="ECO:0007669"/>
    <property type="project" value="UniProtKB-KW"/>
</dbReference>
<evidence type="ECO:0000256" key="4">
    <source>
        <dbReference type="ARBA" id="ARBA00022679"/>
    </source>
</evidence>
<evidence type="ECO:0000313" key="6">
    <source>
        <dbReference type="EMBL" id="OLL14194.1"/>
    </source>
</evidence>
<name>A0A1Q8HZE5_9ACTO</name>
<dbReference type="Pfam" id="PF00535">
    <property type="entry name" value="Glycos_transf_2"/>
    <property type="match status" value="1"/>
</dbReference>
<comment type="similarity">
    <text evidence="2">Belongs to the glycosyltransferase 2 family.</text>
</comment>
<dbReference type="SUPFAM" id="SSF53448">
    <property type="entry name" value="Nucleotide-diphospho-sugar transferases"/>
    <property type="match status" value="1"/>
</dbReference>
<gene>
    <name evidence="6" type="ORF">BKH32_09755</name>
</gene>
<dbReference type="EMBL" id="MSGO01000039">
    <property type="protein sequence ID" value="OLL14194.1"/>
    <property type="molecule type" value="Genomic_DNA"/>
</dbReference>
<dbReference type="PANTHER" id="PTHR43179">
    <property type="entry name" value="RHAMNOSYLTRANSFERASE WBBL"/>
    <property type="match status" value="1"/>
</dbReference>
<organism evidence="6 7">
    <name type="scientific">Actinomyces oris</name>
    <dbReference type="NCBI Taxonomy" id="544580"/>
    <lineage>
        <taxon>Bacteria</taxon>
        <taxon>Bacillati</taxon>
        <taxon>Actinomycetota</taxon>
        <taxon>Actinomycetes</taxon>
        <taxon>Actinomycetales</taxon>
        <taxon>Actinomycetaceae</taxon>
        <taxon>Actinomyces</taxon>
    </lineage>
</organism>